<protein>
    <submittedName>
        <fullName evidence="1">Uncharacterized protein</fullName>
    </submittedName>
</protein>
<gene>
    <name evidence="1" type="ORF">KAK03_12555</name>
</gene>
<sequence length="256" mass="27796">MTLAVCPAPAQTPADAATRFAQIRQAAVAAAPSLSRPAMRTPGEPTIPLLDCLDAGLDLGVGEKDPDSMVIQVAMEVEQLGQSLRALALPPALWQPLLDGMQSAAIEALAEPSTRGAAHQRSVERLSARHQALKGQLEQAAVRHQRQRRGPPVVLQDGCGAGELPVELRTRPAGGRISYITLFRHRLCEVQRIPPTDRQRCRGWVDVVKAQEFLSGQYAYQVRWPDGQLSSGVFDTRPASVVDGPADDIVRIELRR</sequence>
<dbReference type="EMBL" id="JAGQDD010000008">
    <property type="protein sequence ID" value="MBQ0931317.1"/>
    <property type="molecule type" value="Genomic_DNA"/>
</dbReference>
<accession>A0A940YEZ3</accession>
<keyword evidence="2" id="KW-1185">Reference proteome</keyword>
<dbReference type="AlphaFoldDB" id="A0A940YEZ3"/>
<evidence type="ECO:0000313" key="2">
    <source>
        <dbReference type="Proteomes" id="UP000676246"/>
    </source>
</evidence>
<dbReference type="Proteomes" id="UP000676246">
    <property type="component" value="Unassembled WGS sequence"/>
</dbReference>
<comment type="caution">
    <text evidence="1">The sequence shown here is derived from an EMBL/GenBank/DDBJ whole genome shotgun (WGS) entry which is preliminary data.</text>
</comment>
<proteinExistence type="predicted"/>
<evidence type="ECO:0000313" key="1">
    <source>
        <dbReference type="EMBL" id="MBQ0931317.1"/>
    </source>
</evidence>
<organism evidence="1 2">
    <name type="scientific">Ideonella alba</name>
    <dbReference type="NCBI Taxonomy" id="2824118"/>
    <lineage>
        <taxon>Bacteria</taxon>
        <taxon>Pseudomonadati</taxon>
        <taxon>Pseudomonadota</taxon>
        <taxon>Betaproteobacteria</taxon>
        <taxon>Burkholderiales</taxon>
        <taxon>Sphaerotilaceae</taxon>
        <taxon>Ideonella</taxon>
    </lineage>
</organism>
<dbReference type="RefSeq" id="WP_210854302.1">
    <property type="nucleotide sequence ID" value="NZ_JAGQDD010000008.1"/>
</dbReference>
<name>A0A940YEZ3_9BURK</name>
<reference evidence="1 2" key="1">
    <citation type="submission" date="2021-04" db="EMBL/GenBank/DDBJ databases">
        <title>The genome sequence of Ideonella sp. 3Y2.</title>
        <authorList>
            <person name="Liu Y."/>
        </authorList>
    </citation>
    <scope>NUCLEOTIDE SEQUENCE [LARGE SCALE GENOMIC DNA]</scope>
    <source>
        <strain evidence="1 2">3Y2</strain>
    </source>
</reference>